<protein>
    <submittedName>
        <fullName evidence="10">AGCS family alanine or glycine:cation symporter</fullName>
    </submittedName>
</protein>
<evidence type="ECO:0000256" key="4">
    <source>
        <dbReference type="ARBA" id="ARBA00022475"/>
    </source>
</evidence>
<dbReference type="Proteomes" id="UP000253345">
    <property type="component" value="Unassembled WGS sequence"/>
</dbReference>
<feature type="transmembrane region" description="Helical" evidence="8">
    <location>
        <begin position="456"/>
        <end position="474"/>
    </location>
</feature>
<dbReference type="InterPro" id="IPR001463">
    <property type="entry name" value="Na/Ala_symport"/>
</dbReference>
<gene>
    <name evidence="10" type="ORF">DFP89_1352</name>
</gene>
<comment type="subcellular location">
    <subcellularLocation>
        <location evidence="8">Cell inner membrane</location>
        <topology evidence="8">Multi-pass membrane protein</topology>
    </subcellularLocation>
    <subcellularLocation>
        <location evidence="1">Cell membrane</location>
        <topology evidence="1">Multi-pass membrane protein</topology>
    </subcellularLocation>
</comment>
<feature type="transmembrane region" description="Helical" evidence="8">
    <location>
        <begin position="353"/>
        <end position="373"/>
    </location>
</feature>
<keyword evidence="6 8" id="KW-1133">Transmembrane helix</keyword>
<dbReference type="AlphaFoldDB" id="A0A368YEB3"/>
<reference evidence="10 11" key="1">
    <citation type="submission" date="2018-07" db="EMBL/GenBank/DDBJ databases">
        <title>Genomic Encyclopedia of Type Strains, Phase III (KMG-III): the genomes of soil and plant-associated and newly described type strains.</title>
        <authorList>
            <person name="Whitman W."/>
        </authorList>
    </citation>
    <scope>NUCLEOTIDE SEQUENCE [LARGE SCALE GENOMIC DNA]</scope>
    <source>
        <strain evidence="10 11">CECT 8525</strain>
    </source>
</reference>
<comment type="caution">
    <text evidence="10">The sequence shown here is derived from an EMBL/GenBank/DDBJ whole genome shotgun (WGS) entry which is preliminary data.</text>
</comment>
<keyword evidence="7 8" id="KW-0472">Membrane</keyword>
<evidence type="ECO:0000256" key="1">
    <source>
        <dbReference type="ARBA" id="ARBA00004651"/>
    </source>
</evidence>
<evidence type="ECO:0000256" key="6">
    <source>
        <dbReference type="ARBA" id="ARBA00022989"/>
    </source>
</evidence>
<feature type="transmembrane region" description="Helical" evidence="8">
    <location>
        <begin position="412"/>
        <end position="435"/>
    </location>
</feature>
<accession>A0A368YEB3</accession>
<feature type="transmembrane region" description="Helical" evidence="8">
    <location>
        <begin position="194"/>
        <end position="212"/>
    </location>
</feature>
<dbReference type="PRINTS" id="PR00175">
    <property type="entry name" value="NAALASMPORT"/>
</dbReference>
<feature type="transmembrane region" description="Helical" evidence="8">
    <location>
        <begin position="61"/>
        <end position="81"/>
    </location>
</feature>
<proteinExistence type="inferred from homology"/>
<keyword evidence="8" id="KW-0769">Symport</keyword>
<dbReference type="NCBIfam" id="TIGR00835">
    <property type="entry name" value="agcS"/>
    <property type="match status" value="1"/>
</dbReference>
<evidence type="ECO:0000256" key="5">
    <source>
        <dbReference type="ARBA" id="ARBA00022692"/>
    </source>
</evidence>
<feature type="transmembrane region" description="Helical" evidence="8">
    <location>
        <begin position="263"/>
        <end position="281"/>
    </location>
</feature>
<dbReference type="PANTHER" id="PTHR30330">
    <property type="entry name" value="AGSS FAMILY TRANSPORTER, SODIUM-ALANINE"/>
    <property type="match status" value="1"/>
</dbReference>
<evidence type="ECO:0000313" key="10">
    <source>
        <dbReference type="EMBL" id="RCW78552.1"/>
    </source>
</evidence>
<evidence type="ECO:0000256" key="7">
    <source>
        <dbReference type="ARBA" id="ARBA00023136"/>
    </source>
</evidence>
<dbReference type="GO" id="GO:0005886">
    <property type="term" value="C:plasma membrane"/>
    <property type="evidence" value="ECO:0007669"/>
    <property type="project" value="UniProtKB-SubCell"/>
</dbReference>
<feature type="chain" id="PRO_5016587102" evidence="9">
    <location>
        <begin position="26"/>
        <end position="519"/>
    </location>
</feature>
<feature type="signal peptide" evidence="9">
    <location>
        <begin position="1"/>
        <end position="25"/>
    </location>
</feature>
<evidence type="ECO:0000256" key="9">
    <source>
        <dbReference type="SAM" id="SignalP"/>
    </source>
</evidence>
<feature type="transmembrane region" description="Helical" evidence="8">
    <location>
        <begin position="293"/>
        <end position="312"/>
    </location>
</feature>
<organism evidence="10 11">
    <name type="scientific">Paracoccus lutimaris</name>
    <dbReference type="NCBI Taxonomy" id="1490030"/>
    <lineage>
        <taxon>Bacteria</taxon>
        <taxon>Pseudomonadati</taxon>
        <taxon>Pseudomonadota</taxon>
        <taxon>Alphaproteobacteria</taxon>
        <taxon>Rhodobacterales</taxon>
        <taxon>Paracoccaceae</taxon>
        <taxon>Paracoccus</taxon>
    </lineage>
</organism>
<evidence type="ECO:0000256" key="2">
    <source>
        <dbReference type="ARBA" id="ARBA00009261"/>
    </source>
</evidence>
<evidence type="ECO:0000256" key="8">
    <source>
        <dbReference type="RuleBase" id="RU363064"/>
    </source>
</evidence>
<keyword evidence="3 8" id="KW-0813">Transport</keyword>
<comment type="similarity">
    <text evidence="2 8">Belongs to the alanine or glycine:cation symporter (AGCS) (TC 2.A.25) family.</text>
</comment>
<keyword evidence="5 8" id="KW-0812">Transmembrane</keyword>
<evidence type="ECO:0000313" key="11">
    <source>
        <dbReference type="Proteomes" id="UP000253345"/>
    </source>
</evidence>
<dbReference type="Pfam" id="PF01235">
    <property type="entry name" value="Na_Ala_symp"/>
    <property type="match status" value="1"/>
</dbReference>
<feature type="transmembrane region" description="Helical" evidence="8">
    <location>
        <begin position="126"/>
        <end position="146"/>
    </location>
</feature>
<feature type="transmembrane region" description="Helical" evidence="8">
    <location>
        <begin position="35"/>
        <end position="54"/>
    </location>
</feature>
<feature type="transmembrane region" description="Helical" evidence="8">
    <location>
        <begin position="480"/>
        <end position="499"/>
    </location>
</feature>
<dbReference type="Gene3D" id="1.20.1740.10">
    <property type="entry name" value="Amino acid/polyamine transporter I"/>
    <property type="match status" value="1"/>
</dbReference>
<keyword evidence="8" id="KW-0997">Cell inner membrane</keyword>
<dbReference type="EMBL" id="QPJL01000035">
    <property type="protein sequence ID" value="RCW78552.1"/>
    <property type="molecule type" value="Genomic_DNA"/>
</dbReference>
<evidence type="ECO:0000256" key="3">
    <source>
        <dbReference type="ARBA" id="ARBA00022448"/>
    </source>
</evidence>
<keyword evidence="9" id="KW-0732">Signal</keyword>
<sequence>MLCLNKVRLALIAAFAMLAAQAAHSQTEAAQTLDQQVNAIFAASTGWFVNFIFAPIPGTNVAWIVVWLVVAASVFTIYFGFIQFRVWRHSIHLVSGKYSDPNDAGEVSHFQALVTALSGTVGLGNIAGVAVAVTIGGAGATFWMILAGLLGMASKFTECTLGVKYRNEYPNGTVSGGPMYYITKGFAERGLPGGKILAVLFAIFCVLGSLGGGNMFQANQAHQQLAGVFGDFPGWITGLIFAAVVFAVIVGGIKSIAQVTEKIVPFMGILYFGAALIIILMNLDRVVPAFGEIINGAFTGNGVVGGFFGALIQGFRRAAFSNEAGVGSAAIAHSAVRTKEPITEGFVSLMEPFIDTVVICTMTALVIVITGQLTTDPATGLYLLGEDGRILTATGATGVGLTSAAFASAFSWFPYVLVVAVILFAFSTMISWSYYGLKAWTYMFGEGKTQELTFKIMFCVFIVVGAAASLDPVIDFSDAAIFAMAVVNIIGLYFLMPIVKRELNSYLERLQAGQFKRYK</sequence>
<keyword evidence="4" id="KW-1003">Cell membrane</keyword>
<dbReference type="GO" id="GO:0005283">
    <property type="term" value="F:amino acid:sodium symporter activity"/>
    <property type="evidence" value="ECO:0007669"/>
    <property type="project" value="InterPro"/>
</dbReference>
<feature type="transmembrane region" description="Helical" evidence="8">
    <location>
        <begin position="232"/>
        <end position="251"/>
    </location>
</feature>
<name>A0A368YEB3_9RHOB</name>
<keyword evidence="11" id="KW-1185">Reference proteome</keyword>
<dbReference type="PANTHER" id="PTHR30330:SF3">
    <property type="entry name" value="TRANSCRIPTIONAL REGULATOR, LRP FAMILY"/>
    <property type="match status" value="1"/>
</dbReference>